<dbReference type="GO" id="GO:0003824">
    <property type="term" value="F:catalytic activity"/>
    <property type="evidence" value="ECO:0007669"/>
    <property type="project" value="InterPro"/>
</dbReference>
<dbReference type="PROSITE" id="PS51084">
    <property type="entry name" value="HIT_2"/>
    <property type="match status" value="1"/>
</dbReference>
<proteinExistence type="predicted"/>
<dbReference type="GO" id="GO:0009117">
    <property type="term" value="P:nucleotide metabolic process"/>
    <property type="evidence" value="ECO:0007669"/>
    <property type="project" value="TreeGrafter"/>
</dbReference>
<evidence type="ECO:0000313" key="6">
    <source>
        <dbReference type="Proteomes" id="UP001301350"/>
    </source>
</evidence>
<sequence length="205" mass="22242">MHGAITAPTLVPSRHVGPDKLLPEGTVERVRVALGHRADGSDVCLAMSSPTEVPLFGVQHKSCVFCSLTSATCVPLHSTARTFAVLDRNPVARGHTLVVLRRHTGRLEDLTDAEVAELFTAARAVATALVAQLPHPMVDAADAEPTGEARGYNLGINDGRCAGQSVPHVHVHVIPRSRGDGFWCTHKPWDMERAKQLLLERRHRL</sequence>
<accession>A0AAV9IZN9</accession>
<dbReference type="Proteomes" id="UP001301350">
    <property type="component" value="Unassembled WGS sequence"/>
</dbReference>
<reference evidence="5 6" key="1">
    <citation type="submission" date="2022-07" db="EMBL/GenBank/DDBJ databases">
        <title>Genome-wide signatures of adaptation to extreme environments.</title>
        <authorList>
            <person name="Cho C.H."/>
            <person name="Yoon H.S."/>
        </authorList>
    </citation>
    <scope>NUCLEOTIDE SEQUENCE [LARGE SCALE GENOMIC DNA]</scope>
    <source>
        <strain evidence="5 6">DBV 063 E5</strain>
    </source>
</reference>
<evidence type="ECO:0000256" key="3">
    <source>
        <dbReference type="PROSITE-ProRule" id="PRU00464"/>
    </source>
</evidence>
<organism evidence="5 6">
    <name type="scientific">Cyanidium caldarium</name>
    <name type="common">Red alga</name>
    <dbReference type="NCBI Taxonomy" id="2771"/>
    <lineage>
        <taxon>Eukaryota</taxon>
        <taxon>Rhodophyta</taxon>
        <taxon>Bangiophyceae</taxon>
        <taxon>Cyanidiales</taxon>
        <taxon>Cyanidiaceae</taxon>
        <taxon>Cyanidium</taxon>
    </lineage>
</organism>
<dbReference type="InterPro" id="IPR011146">
    <property type="entry name" value="HIT-like"/>
</dbReference>
<dbReference type="AlphaFoldDB" id="A0AAV9IZN9"/>
<gene>
    <name evidence="5" type="ORF">CDCA_CDCA13G3626</name>
</gene>
<evidence type="ECO:0000259" key="4">
    <source>
        <dbReference type="PROSITE" id="PS51084"/>
    </source>
</evidence>
<evidence type="ECO:0000256" key="2">
    <source>
        <dbReference type="PIRSR" id="PIRSR601310-3"/>
    </source>
</evidence>
<dbReference type="InterPro" id="IPR001310">
    <property type="entry name" value="Histidine_triad_HIT"/>
</dbReference>
<dbReference type="Pfam" id="PF01230">
    <property type="entry name" value="HIT"/>
    <property type="match status" value="1"/>
</dbReference>
<protein>
    <recommendedName>
        <fullName evidence="4">HIT domain-containing protein</fullName>
    </recommendedName>
</protein>
<dbReference type="InterPro" id="IPR019808">
    <property type="entry name" value="Histidine_triad_CS"/>
</dbReference>
<dbReference type="PROSITE" id="PS00892">
    <property type="entry name" value="HIT_1"/>
    <property type="match status" value="1"/>
</dbReference>
<keyword evidence="6" id="KW-1185">Reference proteome</keyword>
<dbReference type="SUPFAM" id="SSF54197">
    <property type="entry name" value="HIT-like"/>
    <property type="match status" value="1"/>
</dbReference>
<dbReference type="Gene3D" id="3.30.428.10">
    <property type="entry name" value="HIT-like"/>
    <property type="match status" value="1"/>
</dbReference>
<dbReference type="EMBL" id="JANCYW010000013">
    <property type="protein sequence ID" value="KAK4537601.1"/>
    <property type="molecule type" value="Genomic_DNA"/>
</dbReference>
<comment type="caution">
    <text evidence="5">The sequence shown here is derived from an EMBL/GenBank/DDBJ whole genome shotgun (WGS) entry which is preliminary data.</text>
</comment>
<feature type="active site" description="Tele-AMP-histidine intermediate" evidence="1">
    <location>
        <position position="170"/>
    </location>
</feature>
<evidence type="ECO:0000313" key="5">
    <source>
        <dbReference type="EMBL" id="KAK4537601.1"/>
    </source>
</evidence>
<dbReference type="PANTHER" id="PTHR46648:SF1">
    <property type="entry name" value="ADENOSINE 5'-MONOPHOSPHORAMIDASE HNT1"/>
    <property type="match status" value="1"/>
</dbReference>
<dbReference type="InterPro" id="IPR036265">
    <property type="entry name" value="HIT-like_sf"/>
</dbReference>
<feature type="domain" description="HIT" evidence="4">
    <location>
        <begin position="61"/>
        <end position="183"/>
    </location>
</feature>
<feature type="short sequence motif" description="Histidine triad motif" evidence="2 3">
    <location>
        <begin position="168"/>
        <end position="172"/>
    </location>
</feature>
<evidence type="ECO:0000256" key="1">
    <source>
        <dbReference type="PIRSR" id="PIRSR601310-1"/>
    </source>
</evidence>
<dbReference type="PANTHER" id="PTHR46648">
    <property type="entry name" value="HIT FAMILY PROTEIN 1"/>
    <property type="match status" value="1"/>
</dbReference>
<name>A0AAV9IZN9_CYACA</name>